<dbReference type="CDD" id="cd02440">
    <property type="entry name" value="AdoMet_MTases"/>
    <property type="match status" value="1"/>
</dbReference>
<dbReference type="InterPro" id="IPR029063">
    <property type="entry name" value="SAM-dependent_MTases_sf"/>
</dbReference>
<sequence length="294" mass="34033">MTRTPSDEQQFDAYETGHIVYLLMENNASNPLHLAPIGEDPKHILDVGTGKGSWAIDAADMYPNTVVRGVDLFPPPINWLPPNCQLEVDDLVQEWTWSMPFDFIFLRHMLGSFDKEGWATLYQRCYENLEYGGWIEQFEFDIRVHSDDKSLPENSVLGKWGENFIGCSDRAGRSLKVQETMRDSLSKAGFIDIHEKVYKVPIGPWPRDRVLKEIGRLNHEHWSSGMEGYAMWLLTKFGAPEPWTPEEVHVYLAHARVELKNPKIHGWEYARRVWARKPRKDEIDRQGSPIKSEP</sequence>
<dbReference type="PANTHER" id="PTHR43591">
    <property type="entry name" value="METHYLTRANSFERASE"/>
    <property type="match status" value="1"/>
</dbReference>
<dbReference type="PANTHER" id="PTHR43591:SF10">
    <property type="entry name" value="ABC TRANSMEMBRANE TYPE-1 DOMAIN-CONTAINING PROTEIN-RELATED"/>
    <property type="match status" value="1"/>
</dbReference>
<dbReference type="GO" id="GO:0008168">
    <property type="term" value="F:methyltransferase activity"/>
    <property type="evidence" value="ECO:0007669"/>
    <property type="project" value="TreeGrafter"/>
</dbReference>
<dbReference type="Pfam" id="PF13489">
    <property type="entry name" value="Methyltransf_23"/>
    <property type="match status" value="1"/>
</dbReference>
<dbReference type="AlphaFoldDB" id="A0AAD6MTE0"/>
<keyword evidence="2" id="KW-1185">Reference proteome</keyword>
<evidence type="ECO:0000313" key="2">
    <source>
        <dbReference type="Proteomes" id="UP001215712"/>
    </source>
</evidence>
<protein>
    <recommendedName>
        <fullName evidence="3">S-adenosyl-L-methionine-dependent methyltransferase</fullName>
    </recommendedName>
</protein>
<evidence type="ECO:0008006" key="3">
    <source>
        <dbReference type="Google" id="ProtNLM"/>
    </source>
</evidence>
<comment type="caution">
    <text evidence="1">The sequence shown here is derived from an EMBL/GenBank/DDBJ whole genome shotgun (WGS) entry which is preliminary data.</text>
</comment>
<dbReference type="Gene3D" id="3.40.50.150">
    <property type="entry name" value="Vaccinia Virus protein VP39"/>
    <property type="match status" value="1"/>
</dbReference>
<evidence type="ECO:0000313" key="1">
    <source>
        <dbReference type="EMBL" id="KAJ5716096.1"/>
    </source>
</evidence>
<gene>
    <name evidence="1" type="ORF">N7493_008007</name>
</gene>
<proteinExistence type="predicted"/>
<dbReference type="EMBL" id="JAQJAN010000012">
    <property type="protein sequence ID" value="KAJ5716096.1"/>
    <property type="molecule type" value="Genomic_DNA"/>
</dbReference>
<reference evidence="1" key="1">
    <citation type="journal article" date="2023" name="IMA Fungus">
        <title>Comparative genomic study of the Penicillium genus elucidates a diverse pangenome and 15 lateral gene transfer events.</title>
        <authorList>
            <person name="Petersen C."/>
            <person name="Sorensen T."/>
            <person name="Nielsen M.R."/>
            <person name="Sondergaard T.E."/>
            <person name="Sorensen J.L."/>
            <person name="Fitzpatrick D.A."/>
            <person name="Frisvad J.C."/>
            <person name="Nielsen K.L."/>
        </authorList>
    </citation>
    <scope>NUCLEOTIDE SEQUENCE</scope>
    <source>
        <strain evidence="1">IBT 17514</strain>
    </source>
</reference>
<accession>A0AAD6MTE0</accession>
<dbReference type="Proteomes" id="UP001215712">
    <property type="component" value="Unassembled WGS sequence"/>
</dbReference>
<organism evidence="1 2">
    <name type="scientific">Penicillium malachiteum</name>
    <dbReference type="NCBI Taxonomy" id="1324776"/>
    <lineage>
        <taxon>Eukaryota</taxon>
        <taxon>Fungi</taxon>
        <taxon>Dikarya</taxon>
        <taxon>Ascomycota</taxon>
        <taxon>Pezizomycotina</taxon>
        <taxon>Eurotiomycetes</taxon>
        <taxon>Eurotiomycetidae</taxon>
        <taxon>Eurotiales</taxon>
        <taxon>Aspergillaceae</taxon>
        <taxon>Penicillium</taxon>
    </lineage>
</organism>
<feature type="non-terminal residue" evidence="1">
    <location>
        <position position="1"/>
    </location>
</feature>
<reference evidence="1" key="2">
    <citation type="submission" date="2023-01" db="EMBL/GenBank/DDBJ databases">
        <authorList>
            <person name="Petersen C."/>
        </authorList>
    </citation>
    <scope>NUCLEOTIDE SEQUENCE</scope>
    <source>
        <strain evidence="1">IBT 17514</strain>
    </source>
</reference>
<name>A0AAD6MTE0_9EURO</name>
<dbReference type="SUPFAM" id="SSF53335">
    <property type="entry name" value="S-adenosyl-L-methionine-dependent methyltransferases"/>
    <property type="match status" value="1"/>
</dbReference>